<feature type="domain" description="Methyltransferase" evidence="6">
    <location>
        <begin position="41"/>
        <end position="133"/>
    </location>
</feature>
<keyword evidence="3 7" id="KW-0808">Transferase</keyword>
<evidence type="ECO:0000256" key="5">
    <source>
        <dbReference type="ARBA" id="ARBA00047622"/>
    </source>
</evidence>
<sequence length="245" mass="27735">MDKYNYHDFLAICGIGGAHPGGLALTKELLKELKFDQNSRILDAGCGTGQTSAYLAKKYGCEITALDRHPIMLQKAKKRFSNENATIHVVCGDVEDIPLADESFDLILVESVTVFTNIRKTIAEFARLLRIGGALFDLEMTAATPFSEKMMRAFQEVYGIAHVPTENEWRKLFKQAGFPSIEVVHENTVANILDEQPVQTDTNELPDFDLSDSIDPSIYRIWDDHQQLTEKYADMMEYKVYRAMK</sequence>
<dbReference type="GO" id="GO:0000234">
    <property type="term" value="F:phosphoethanolamine N-methyltransferase activity"/>
    <property type="evidence" value="ECO:0007669"/>
    <property type="project" value="UniProtKB-EC"/>
</dbReference>
<protein>
    <submittedName>
        <fullName evidence="7">SAM-dependent methyltransferase</fullName>
    </submittedName>
</protein>
<comment type="catalytic activity">
    <reaction evidence="5">
        <text>phosphoethanolamine + S-adenosyl-L-methionine = N-methylethanolamine phosphate + S-adenosyl-L-homocysteine + H(+)</text>
        <dbReference type="Rhea" id="RHEA:20365"/>
        <dbReference type="ChEBI" id="CHEBI:15378"/>
        <dbReference type="ChEBI" id="CHEBI:57781"/>
        <dbReference type="ChEBI" id="CHEBI:57856"/>
        <dbReference type="ChEBI" id="CHEBI:58190"/>
        <dbReference type="ChEBI" id="CHEBI:59789"/>
        <dbReference type="EC" id="2.1.1.103"/>
    </reaction>
    <physiologicalReaction direction="left-to-right" evidence="5">
        <dbReference type="Rhea" id="RHEA:20366"/>
    </physiologicalReaction>
</comment>
<evidence type="ECO:0000259" key="6">
    <source>
        <dbReference type="Pfam" id="PF13649"/>
    </source>
</evidence>
<evidence type="ECO:0000256" key="2">
    <source>
        <dbReference type="ARBA" id="ARBA00022603"/>
    </source>
</evidence>
<keyword evidence="2 7" id="KW-0489">Methyltransferase</keyword>
<dbReference type="InterPro" id="IPR029063">
    <property type="entry name" value="SAM-dependent_MTases_sf"/>
</dbReference>
<proteinExistence type="predicted"/>
<dbReference type="SUPFAM" id="SSF53335">
    <property type="entry name" value="S-adenosyl-L-methionine-dependent methyltransferases"/>
    <property type="match status" value="1"/>
</dbReference>
<dbReference type="EMBL" id="CP022315">
    <property type="protein sequence ID" value="ASK61232.1"/>
    <property type="molecule type" value="Genomic_DNA"/>
</dbReference>
<dbReference type="KEGG" id="vil:CFK37_02985"/>
<dbReference type="InterPro" id="IPR041698">
    <property type="entry name" value="Methyltransf_25"/>
</dbReference>
<name>A0A220TZM6_9BACI</name>
<accession>A0A220TZM6</accession>
<comment type="pathway">
    <text evidence="4">Phospholipid metabolism.</text>
</comment>
<dbReference type="AlphaFoldDB" id="A0A220TZM6"/>
<dbReference type="Pfam" id="PF13649">
    <property type="entry name" value="Methyltransf_25"/>
    <property type="match status" value="1"/>
</dbReference>
<gene>
    <name evidence="7" type="ORF">CFK37_02985</name>
</gene>
<organism evidence="7 8">
    <name type="scientific">Virgibacillus phasianinus</name>
    <dbReference type="NCBI Taxonomy" id="2017483"/>
    <lineage>
        <taxon>Bacteria</taxon>
        <taxon>Bacillati</taxon>
        <taxon>Bacillota</taxon>
        <taxon>Bacilli</taxon>
        <taxon>Bacillales</taxon>
        <taxon>Bacillaceae</taxon>
        <taxon>Virgibacillus</taxon>
    </lineage>
</organism>
<dbReference type="GO" id="GO:0032259">
    <property type="term" value="P:methylation"/>
    <property type="evidence" value="ECO:0007669"/>
    <property type="project" value="UniProtKB-KW"/>
</dbReference>
<evidence type="ECO:0000313" key="8">
    <source>
        <dbReference type="Proteomes" id="UP000198312"/>
    </source>
</evidence>
<dbReference type="RefSeq" id="WP_089060509.1">
    <property type="nucleotide sequence ID" value="NZ_CP022315.1"/>
</dbReference>
<dbReference type="PANTHER" id="PTHR44307">
    <property type="entry name" value="PHOSPHOETHANOLAMINE METHYLTRANSFERASE"/>
    <property type="match status" value="1"/>
</dbReference>
<dbReference type="Proteomes" id="UP000198312">
    <property type="component" value="Chromosome"/>
</dbReference>
<evidence type="ECO:0000313" key="7">
    <source>
        <dbReference type="EMBL" id="ASK61232.1"/>
    </source>
</evidence>
<comment type="pathway">
    <text evidence="1">Lipid metabolism.</text>
</comment>
<dbReference type="OrthoDB" id="43862at2"/>
<evidence type="ECO:0000256" key="4">
    <source>
        <dbReference type="ARBA" id="ARBA00025707"/>
    </source>
</evidence>
<evidence type="ECO:0000256" key="3">
    <source>
        <dbReference type="ARBA" id="ARBA00022679"/>
    </source>
</evidence>
<dbReference type="Gene3D" id="3.40.50.150">
    <property type="entry name" value="Vaccinia Virus protein VP39"/>
    <property type="match status" value="1"/>
</dbReference>
<dbReference type="PANTHER" id="PTHR44307:SF2">
    <property type="entry name" value="PHOSPHOETHANOLAMINE METHYLTRANSFERASE ISOFORM X1"/>
    <property type="match status" value="1"/>
</dbReference>
<keyword evidence="8" id="KW-1185">Reference proteome</keyword>
<reference evidence="7 8" key="1">
    <citation type="submission" date="2017-07" db="EMBL/GenBank/DDBJ databases">
        <title>Virgibacillus sp. LM2416.</title>
        <authorList>
            <person name="Tak E.J."/>
            <person name="Bae J.-W."/>
        </authorList>
    </citation>
    <scope>NUCLEOTIDE SEQUENCE [LARGE SCALE GENOMIC DNA]</scope>
    <source>
        <strain evidence="7 8">LM2416</strain>
    </source>
</reference>
<dbReference type="CDD" id="cd02440">
    <property type="entry name" value="AdoMet_MTases"/>
    <property type="match status" value="1"/>
</dbReference>
<evidence type="ECO:0000256" key="1">
    <source>
        <dbReference type="ARBA" id="ARBA00005189"/>
    </source>
</evidence>